<organism evidence="2 3">
    <name type="scientific">Bosea caraganae</name>
    <dbReference type="NCBI Taxonomy" id="2763117"/>
    <lineage>
        <taxon>Bacteria</taxon>
        <taxon>Pseudomonadati</taxon>
        <taxon>Pseudomonadota</taxon>
        <taxon>Alphaproteobacteria</taxon>
        <taxon>Hyphomicrobiales</taxon>
        <taxon>Boseaceae</taxon>
        <taxon>Bosea</taxon>
    </lineage>
</organism>
<dbReference type="OrthoDB" id="573392at2"/>
<sequence>MFRRLPESDTATLRFKIDGRPATGRAGESVAAAMLAAGVVTCRTTPIGGQKRAPYCLMGVCFECLVTIDGIGNRQACLIPLTEGMDIRSQDGARDMAGEPVTEAAP</sequence>
<protein>
    <submittedName>
        <fullName evidence="2">(2Fe-2S)-binding protein</fullName>
    </submittedName>
</protein>
<dbReference type="GO" id="GO:0051536">
    <property type="term" value="F:iron-sulfur cluster binding"/>
    <property type="evidence" value="ECO:0007669"/>
    <property type="project" value="InterPro"/>
</dbReference>
<dbReference type="RefSeq" id="WP_114827878.1">
    <property type="nucleotide sequence ID" value="NZ_QQTO01000019.1"/>
</dbReference>
<dbReference type="InterPro" id="IPR042204">
    <property type="entry name" value="2Fe-2S-bd_N"/>
</dbReference>
<dbReference type="Proteomes" id="UP000255207">
    <property type="component" value="Unassembled WGS sequence"/>
</dbReference>
<dbReference type="AlphaFoldDB" id="A0A370LDX5"/>
<comment type="caution">
    <text evidence="2">The sequence shown here is derived from an EMBL/GenBank/DDBJ whole genome shotgun (WGS) entry which is preliminary data.</text>
</comment>
<evidence type="ECO:0000313" key="3">
    <source>
        <dbReference type="Proteomes" id="UP000255207"/>
    </source>
</evidence>
<keyword evidence="3" id="KW-1185">Reference proteome</keyword>
<proteinExistence type="predicted"/>
<name>A0A370LDX5_9HYPH</name>
<accession>A0A370LDX5</accession>
<evidence type="ECO:0000313" key="2">
    <source>
        <dbReference type="EMBL" id="RDJ29765.1"/>
    </source>
</evidence>
<keyword evidence="1" id="KW-0560">Oxidoreductase</keyword>
<dbReference type="Pfam" id="PF13510">
    <property type="entry name" value="Fer2_4"/>
    <property type="match status" value="1"/>
</dbReference>
<dbReference type="EMBL" id="QQTP01000001">
    <property type="protein sequence ID" value="RDJ29765.1"/>
    <property type="molecule type" value="Genomic_DNA"/>
</dbReference>
<dbReference type="InterPro" id="IPR036010">
    <property type="entry name" value="2Fe-2S_ferredoxin-like_sf"/>
</dbReference>
<dbReference type="Gene3D" id="3.10.20.440">
    <property type="entry name" value="2Fe-2S iron-sulphur cluster binding domain, sarcosine oxidase, alpha subunit, N-terminal domain"/>
    <property type="match status" value="1"/>
</dbReference>
<reference evidence="3" key="1">
    <citation type="submission" date="2018-07" db="EMBL/GenBank/DDBJ databases">
        <authorList>
            <person name="Safronova V.I."/>
            <person name="Chirak E.R."/>
            <person name="Sazanova A.L."/>
        </authorList>
    </citation>
    <scope>NUCLEOTIDE SEQUENCE [LARGE SCALE GENOMIC DNA]</scope>
    <source>
        <strain evidence="3">RCAM04685</strain>
    </source>
</reference>
<dbReference type="SUPFAM" id="SSF54292">
    <property type="entry name" value="2Fe-2S ferredoxin-like"/>
    <property type="match status" value="1"/>
</dbReference>
<evidence type="ECO:0000256" key="1">
    <source>
        <dbReference type="ARBA" id="ARBA00023002"/>
    </source>
</evidence>
<dbReference type="GO" id="GO:0016491">
    <property type="term" value="F:oxidoreductase activity"/>
    <property type="evidence" value="ECO:0007669"/>
    <property type="project" value="UniProtKB-KW"/>
</dbReference>
<gene>
    <name evidence="2" type="ORF">DWE98_04345</name>
</gene>